<evidence type="ECO:0000313" key="2">
    <source>
        <dbReference type="EMBL" id="CAI9785041.1"/>
    </source>
</evidence>
<dbReference type="PANTHER" id="PTHR47290">
    <property type="entry name" value="RING FINGER PROTEIN"/>
    <property type="match status" value="1"/>
</dbReference>
<dbReference type="Proteomes" id="UP000834106">
    <property type="component" value="Chromosome 21"/>
</dbReference>
<dbReference type="EMBL" id="OU503056">
    <property type="protein sequence ID" value="CAI9785041.1"/>
    <property type="molecule type" value="Genomic_DNA"/>
</dbReference>
<reference evidence="2" key="1">
    <citation type="submission" date="2023-05" db="EMBL/GenBank/DDBJ databases">
        <authorList>
            <person name="Huff M."/>
        </authorList>
    </citation>
    <scope>NUCLEOTIDE SEQUENCE</scope>
</reference>
<dbReference type="Gene3D" id="3.10.20.90">
    <property type="entry name" value="Phosphatidylinositol 3-kinase Catalytic Subunit, Chain A, domain 1"/>
    <property type="match status" value="1"/>
</dbReference>
<organism evidence="2 3">
    <name type="scientific">Fraxinus pennsylvanica</name>
    <dbReference type="NCBI Taxonomy" id="56036"/>
    <lineage>
        <taxon>Eukaryota</taxon>
        <taxon>Viridiplantae</taxon>
        <taxon>Streptophyta</taxon>
        <taxon>Embryophyta</taxon>
        <taxon>Tracheophyta</taxon>
        <taxon>Spermatophyta</taxon>
        <taxon>Magnoliopsida</taxon>
        <taxon>eudicotyledons</taxon>
        <taxon>Gunneridae</taxon>
        <taxon>Pentapetalae</taxon>
        <taxon>asterids</taxon>
        <taxon>lamiids</taxon>
        <taxon>Lamiales</taxon>
        <taxon>Oleaceae</taxon>
        <taxon>Oleeae</taxon>
        <taxon>Fraxinus</taxon>
    </lineage>
</organism>
<proteinExistence type="predicted"/>
<keyword evidence="3" id="KW-1185">Reference proteome</keyword>
<accession>A0AAD2ABH5</accession>
<evidence type="ECO:0000256" key="1">
    <source>
        <dbReference type="SAM" id="MobiDB-lite"/>
    </source>
</evidence>
<protein>
    <submittedName>
        <fullName evidence="2">Uncharacterized protein</fullName>
    </submittedName>
</protein>
<feature type="compositionally biased region" description="Polar residues" evidence="1">
    <location>
        <begin position="54"/>
        <end position="67"/>
    </location>
</feature>
<name>A0AAD2ABH5_9LAMI</name>
<sequence>MFSAENTYKHLFCGGFSEGFGVMSSQVQGYDSCSEACLGSDRLVGPLMAEDQSRTGSINEAGSSSKDVQQEKDEGWLQLSIGGYTGRENKKDRADQRSRIDGHLPVELELLPSSGSTSQIRPLAAPMLNISEFATPRPVMNFSTATDHGTLIFLQHPGTSSTFPYHQEINWAYRPIPINITSPSTSLTAPGGSYFPRPFQVHPGIDIPGPNLDFRVIQPPRRPHSGIWFILQASQNQAKEPYLPQISKSYLRIKDGRMTILLVKKYLVNKLRLENESEIEIRCKGQELLPFLTLQHVRDNIWSQRDFVTLLPHSSSATDHIMSGCFVDIVDTIGDSPRVVRQRKAIFASDEGKVRNLGRRSKINEAVYGSSKPSLQ</sequence>
<feature type="region of interest" description="Disordered" evidence="1">
    <location>
        <begin position="51"/>
        <end position="72"/>
    </location>
</feature>
<gene>
    <name evidence="2" type="ORF">FPE_LOCUS32471</name>
</gene>
<dbReference type="AlphaFoldDB" id="A0AAD2ABH5"/>
<dbReference type="InterPro" id="IPR044171">
    <property type="entry name" value="LAX2-like"/>
</dbReference>
<dbReference type="PANTHER" id="PTHR47290:SF4">
    <property type="entry name" value="RING FINGER PROTEIN"/>
    <property type="match status" value="1"/>
</dbReference>
<evidence type="ECO:0000313" key="3">
    <source>
        <dbReference type="Proteomes" id="UP000834106"/>
    </source>
</evidence>